<dbReference type="InterPro" id="IPR003660">
    <property type="entry name" value="HAMP_dom"/>
</dbReference>
<dbReference type="PANTHER" id="PTHR32089">
    <property type="entry name" value="METHYL-ACCEPTING CHEMOTAXIS PROTEIN MCPB"/>
    <property type="match status" value="1"/>
</dbReference>
<accession>A4C9X0</accession>
<feature type="transmembrane region" description="Helical" evidence="6">
    <location>
        <begin position="12"/>
        <end position="31"/>
    </location>
</feature>
<dbReference type="SUPFAM" id="SSF58104">
    <property type="entry name" value="Methyl-accepting chemotaxis protein (MCP) signaling domain"/>
    <property type="match status" value="1"/>
</dbReference>
<protein>
    <submittedName>
        <fullName evidence="9">Methyl-accepting chemotaxis transducer</fullName>
    </submittedName>
</protein>
<dbReference type="PROSITE" id="PS50885">
    <property type="entry name" value="HAMP"/>
    <property type="match status" value="1"/>
</dbReference>
<dbReference type="Pfam" id="PF22673">
    <property type="entry name" value="MCP-like_PDC_1"/>
    <property type="match status" value="1"/>
</dbReference>
<dbReference type="HOGENOM" id="CLU_000445_107_19_6"/>
<dbReference type="PANTHER" id="PTHR32089:SF117">
    <property type="entry name" value="METHYL ACCEPTING SENSORY TRANSDUCER WITH CACHE_1 SMALL MOLECULE BINDING DOMAIN"/>
    <property type="match status" value="1"/>
</dbReference>
<dbReference type="SMART" id="SM00283">
    <property type="entry name" value="MA"/>
    <property type="match status" value="1"/>
</dbReference>
<organism evidence="9 10">
    <name type="scientific">Pseudoalteromonas tunicata D2</name>
    <dbReference type="NCBI Taxonomy" id="87626"/>
    <lineage>
        <taxon>Bacteria</taxon>
        <taxon>Pseudomonadati</taxon>
        <taxon>Pseudomonadota</taxon>
        <taxon>Gammaproteobacteria</taxon>
        <taxon>Alteromonadales</taxon>
        <taxon>Pseudoalteromonadaceae</taxon>
        <taxon>Pseudoalteromonas</taxon>
    </lineage>
</organism>
<dbReference type="Gene3D" id="1.10.287.950">
    <property type="entry name" value="Methyl-accepting chemotaxis protein"/>
    <property type="match status" value="1"/>
</dbReference>
<feature type="transmembrane region" description="Helical" evidence="6">
    <location>
        <begin position="313"/>
        <end position="332"/>
    </location>
</feature>
<dbReference type="OrthoDB" id="2489132at2"/>
<feature type="region of interest" description="Disordered" evidence="5">
    <location>
        <begin position="640"/>
        <end position="663"/>
    </location>
</feature>
<evidence type="ECO:0000259" key="8">
    <source>
        <dbReference type="PROSITE" id="PS50885"/>
    </source>
</evidence>
<dbReference type="InterPro" id="IPR004089">
    <property type="entry name" value="MCPsignal_dom"/>
</dbReference>
<evidence type="ECO:0000259" key="7">
    <source>
        <dbReference type="PROSITE" id="PS50111"/>
    </source>
</evidence>
<dbReference type="STRING" id="87626.PTD2_20222"/>
<evidence type="ECO:0000256" key="2">
    <source>
        <dbReference type="ARBA" id="ARBA00023224"/>
    </source>
</evidence>
<keyword evidence="6" id="KW-0472">Membrane</keyword>
<dbReference type="eggNOG" id="COG0840">
    <property type="taxonomic scope" value="Bacteria"/>
</dbReference>
<dbReference type="GO" id="GO:0004888">
    <property type="term" value="F:transmembrane signaling receptor activity"/>
    <property type="evidence" value="ECO:0007669"/>
    <property type="project" value="InterPro"/>
</dbReference>
<keyword evidence="6" id="KW-1133">Transmembrane helix</keyword>
<name>A4C9X0_9GAMM</name>
<keyword evidence="10" id="KW-1185">Reference proteome</keyword>
<evidence type="ECO:0000256" key="5">
    <source>
        <dbReference type="SAM" id="MobiDB-lite"/>
    </source>
</evidence>
<dbReference type="GO" id="GO:0006935">
    <property type="term" value="P:chemotaxis"/>
    <property type="evidence" value="ECO:0007669"/>
    <property type="project" value="InterPro"/>
</dbReference>
<keyword evidence="6" id="KW-0812">Transmembrane</keyword>
<dbReference type="FunFam" id="1.10.287.950:FF:000001">
    <property type="entry name" value="Methyl-accepting chemotaxis sensory transducer"/>
    <property type="match status" value="1"/>
</dbReference>
<proteinExistence type="inferred from homology"/>
<comment type="similarity">
    <text evidence="3">Belongs to the methyl-accepting chemotaxis (MCP) protein family.</text>
</comment>
<dbReference type="Pfam" id="PF00015">
    <property type="entry name" value="MCPsignal"/>
    <property type="match status" value="1"/>
</dbReference>
<feature type="domain" description="HAMP" evidence="8">
    <location>
        <begin position="335"/>
        <end position="387"/>
    </location>
</feature>
<dbReference type="EMBL" id="AAOH01000004">
    <property type="protein sequence ID" value="EAR28178.1"/>
    <property type="molecule type" value="Genomic_DNA"/>
</dbReference>
<sequence length="663" mass="72166">MEKKVLLISSKASFLSAGLLFTAIVLIYVVMQSLALPLMQKEVENKELLRVLASANEVRTELSKGAVVTQNLAALAQNLPLQETEFNQIFPTIIDHFGNANISGGGIWPEPNMFSNGVERKSFFWARNSSGKLDKIDDYNQAGGAGYHNETWYTVGRSLQSGQCSWSQAYEDTTSGTAMVTCTVPIKRDGRFWGVATVDLKLAGLDKLFERQNQDSGGFSFLLGQEEQIISFPNIRATSIDMLKLDDVVTKDKSLKPLLDAIKSGETISELPEGVVKDSASFLALLDMPEQEMKIGIVLPEAVIEEPVNNLSFSLYATLIPMILVFVAILIFNANKVMGWVNETTEQIRMLISGGSTAKLHIERLDEIGKLKEAVNQYGEHLNGLLGQIAEEATESQVRAKQLNEMSSMLKQRAESQLTENNMLAAAITEMSASASEVAQNTKATSESVDETQNLVHRRMEDVTENSKANQALSEVLQQTADIINRLATDAQQMGAMLDVIKSISEQTNLLALNAAIEAARAGEQGRGFAVVADEVRTLAGRSQESASKIEGMIAQLQTSAAKGVEVIVSSQTMSVESLKRTEKVLAGFKEIIEVFTGIGLSTSQIAVAASEQSSVSSEINQLAESIRVSNDLNSKDATELARVSHSSSELSNRLYELSKGHR</sequence>
<evidence type="ECO:0000256" key="3">
    <source>
        <dbReference type="ARBA" id="ARBA00029447"/>
    </source>
</evidence>
<feature type="domain" description="Methyl-accepting transducer" evidence="7">
    <location>
        <begin position="392"/>
        <end position="628"/>
    </location>
</feature>
<dbReference type="AlphaFoldDB" id="A4C9X0"/>
<dbReference type="GO" id="GO:0016020">
    <property type="term" value="C:membrane"/>
    <property type="evidence" value="ECO:0007669"/>
    <property type="project" value="UniProtKB-SubCell"/>
</dbReference>
<comment type="caution">
    <text evidence="9">The sequence shown here is derived from an EMBL/GenBank/DDBJ whole genome shotgun (WGS) entry which is preliminary data.</text>
</comment>
<evidence type="ECO:0000256" key="1">
    <source>
        <dbReference type="ARBA" id="ARBA00004370"/>
    </source>
</evidence>
<evidence type="ECO:0000313" key="10">
    <source>
        <dbReference type="Proteomes" id="UP000006201"/>
    </source>
</evidence>
<dbReference type="CDD" id="cd11386">
    <property type="entry name" value="MCP_signal"/>
    <property type="match status" value="1"/>
</dbReference>
<evidence type="ECO:0000256" key="4">
    <source>
        <dbReference type="PROSITE-ProRule" id="PRU00284"/>
    </source>
</evidence>
<dbReference type="PRINTS" id="PR00260">
    <property type="entry name" value="CHEMTRNSDUCR"/>
</dbReference>
<evidence type="ECO:0000256" key="6">
    <source>
        <dbReference type="SAM" id="Phobius"/>
    </source>
</evidence>
<dbReference type="Gene3D" id="3.30.450.20">
    <property type="entry name" value="PAS domain"/>
    <property type="match status" value="1"/>
</dbReference>
<evidence type="ECO:0000313" key="9">
    <source>
        <dbReference type="EMBL" id="EAR28178.1"/>
    </source>
</evidence>
<gene>
    <name evidence="9" type="ORF">PTD2_20222</name>
</gene>
<dbReference type="Proteomes" id="UP000006201">
    <property type="component" value="Unassembled WGS sequence"/>
</dbReference>
<dbReference type="GO" id="GO:0007165">
    <property type="term" value="P:signal transduction"/>
    <property type="evidence" value="ECO:0007669"/>
    <property type="project" value="UniProtKB-KW"/>
</dbReference>
<dbReference type="InterPro" id="IPR004090">
    <property type="entry name" value="Chemotax_Me-accpt_rcpt"/>
</dbReference>
<dbReference type="RefSeq" id="WP_009840010.1">
    <property type="nucleotide sequence ID" value="NZ_CH959301.1"/>
</dbReference>
<dbReference type="PROSITE" id="PS50111">
    <property type="entry name" value="CHEMOTAXIS_TRANSDUC_2"/>
    <property type="match status" value="1"/>
</dbReference>
<keyword evidence="2 4" id="KW-0807">Transducer</keyword>
<comment type="subcellular location">
    <subcellularLocation>
        <location evidence="1">Membrane</location>
    </subcellularLocation>
</comment>
<dbReference type="CDD" id="cd12913">
    <property type="entry name" value="PDC1_MCP_like"/>
    <property type="match status" value="1"/>
</dbReference>
<reference evidence="9 10" key="1">
    <citation type="submission" date="2006-02" db="EMBL/GenBank/DDBJ databases">
        <authorList>
            <person name="Moran M.A."/>
            <person name="Kjelleberg S."/>
            <person name="Egan S."/>
            <person name="Saunders N."/>
            <person name="Thomas T."/>
            <person name="Ferriera S."/>
            <person name="Johnson J."/>
            <person name="Kravitz S."/>
            <person name="Halpern A."/>
            <person name="Remington K."/>
            <person name="Beeson K."/>
            <person name="Tran B."/>
            <person name="Rogers Y.-H."/>
            <person name="Friedman R."/>
            <person name="Venter J.C."/>
        </authorList>
    </citation>
    <scope>NUCLEOTIDE SEQUENCE [LARGE SCALE GENOMIC DNA]</scope>
    <source>
        <strain evidence="9 10">D2</strain>
    </source>
</reference>